<dbReference type="Proteomes" id="UP000245073">
    <property type="component" value="Unassembled WGS sequence"/>
</dbReference>
<sequence>MSCTHLSTIAVVTPSADGCEECLKTGGWWVHLRLCRACGHVGCCDQSPSRHASAHFAATQHPIIEGYDPPEGWGWCYVDEVMFDLSEYKTPHPRPIKRWVEG</sequence>
<dbReference type="OrthoDB" id="120315at2"/>
<feature type="domain" description="UBP-type" evidence="1">
    <location>
        <begin position="1"/>
        <end position="102"/>
    </location>
</feature>
<name>A0A2T9K2E4_9CAUL</name>
<dbReference type="SUPFAM" id="SSF57850">
    <property type="entry name" value="RING/U-box"/>
    <property type="match status" value="1"/>
</dbReference>
<proteinExistence type="predicted"/>
<dbReference type="AlphaFoldDB" id="A0A2T9K2E4"/>
<dbReference type="RefSeq" id="WP_109100948.1">
    <property type="nucleotide sequence ID" value="NZ_QDKQ01000037.1"/>
</dbReference>
<dbReference type="PROSITE" id="PS50271">
    <property type="entry name" value="ZF_UBP"/>
    <property type="match status" value="1"/>
</dbReference>
<dbReference type="Gene3D" id="3.30.40.10">
    <property type="entry name" value="Zinc/RING finger domain, C3HC4 (zinc finger)"/>
    <property type="match status" value="1"/>
</dbReference>
<dbReference type="Pfam" id="PF02148">
    <property type="entry name" value="zf-UBP"/>
    <property type="match status" value="1"/>
</dbReference>
<reference evidence="2 3" key="1">
    <citation type="submission" date="2018-04" db="EMBL/GenBank/DDBJ databases">
        <title>The genome sequence of Caulobacter sp. 744.</title>
        <authorList>
            <person name="Gao J."/>
            <person name="Sun J."/>
        </authorList>
    </citation>
    <scope>NUCLEOTIDE SEQUENCE [LARGE SCALE GENOMIC DNA]</scope>
    <source>
        <strain evidence="2 3">774</strain>
    </source>
</reference>
<evidence type="ECO:0000313" key="2">
    <source>
        <dbReference type="EMBL" id="PVM90135.1"/>
    </source>
</evidence>
<gene>
    <name evidence="2" type="ORF">DDF67_11040</name>
</gene>
<comment type="caution">
    <text evidence="2">The sequence shown here is derived from an EMBL/GenBank/DDBJ whole genome shotgun (WGS) entry which is preliminary data.</text>
</comment>
<organism evidence="2 3">
    <name type="scientific">Caulobacter endophyticus</name>
    <dbReference type="NCBI Taxonomy" id="2172652"/>
    <lineage>
        <taxon>Bacteria</taxon>
        <taxon>Pseudomonadati</taxon>
        <taxon>Pseudomonadota</taxon>
        <taxon>Alphaproteobacteria</taxon>
        <taxon>Caulobacterales</taxon>
        <taxon>Caulobacteraceae</taxon>
        <taxon>Caulobacter</taxon>
    </lineage>
</organism>
<dbReference type="InterPro" id="IPR001607">
    <property type="entry name" value="Znf_UBP"/>
</dbReference>
<dbReference type="GO" id="GO:0008270">
    <property type="term" value="F:zinc ion binding"/>
    <property type="evidence" value="ECO:0007669"/>
    <property type="project" value="InterPro"/>
</dbReference>
<keyword evidence="3" id="KW-1185">Reference proteome</keyword>
<dbReference type="InterPro" id="IPR013083">
    <property type="entry name" value="Znf_RING/FYVE/PHD"/>
</dbReference>
<accession>A0A2T9K2E4</accession>
<evidence type="ECO:0000313" key="3">
    <source>
        <dbReference type="Proteomes" id="UP000245073"/>
    </source>
</evidence>
<dbReference type="EMBL" id="QDKQ01000037">
    <property type="protein sequence ID" value="PVM90135.1"/>
    <property type="molecule type" value="Genomic_DNA"/>
</dbReference>
<protein>
    <recommendedName>
        <fullName evidence="1">UBP-type domain-containing protein</fullName>
    </recommendedName>
</protein>
<evidence type="ECO:0000259" key="1">
    <source>
        <dbReference type="PROSITE" id="PS50271"/>
    </source>
</evidence>